<dbReference type="CDD" id="cd01299">
    <property type="entry name" value="Met_dep_hydrolase_A"/>
    <property type="match status" value="1"/>
</dbReference>
<evidence type="ECO:0000313" key="3">
    <source>
        <dbReference type="Proteomes" id="UP000243680"/>
    </source>
</evidence>
<dbReference type="InterPro" id="IPR032466">
    <property type="entry name" value="Metal_Hydrolase"/>
</dbReference>
<dbReference type="GO" id="GO:0016810">
    <property type="term" value="F:hydrolase activity, acting on carbon-nitrogen (but not peptide) bonds"/>
    <property type="evidence" value="ECO:0007669"/>
    <property type="project" value="InterPro"/>
</dbReference>
<organism evidence="2 3">
    <name type="scientific">Burkholderia ubonensis</name>
    <dbReference type="NCBI Taxonomy" id="101571"/>
    <lineage>
        <taxon>Bacteria</taxon>
        <taxon>Pseudomonadati</taxon>
        <taxon>Pseudomonadota</taxon>
        <taxon>Betaproteobacteria</taxon>
        <taxon>Burkholderiales</taxon>
        <taxon>Burkholderiaceae</taxon>
        <taxon>Burkholderia</taxon>
        <taxon>Burkholderia cepacia complex</taxon>
    </lineage>
</organism>
<evidence type="ECO:0000259" key="1">
    <source>
        <dbReference type="Pfam" id="PF01979"/>
    </source>
</evidence>
<sequence>MADKNDFDSQRLQYQFRCSCQSPLAHAVCQRVSDAVSGRLAGHELDSHLAMGAAAGLLELASFNVPRPPLILRGARIFDGKSNSLDEGHDILVAGNCMDLIPTGQDVGDAQVIDCAEHVIMPGMIDAHWHSILAAVPLNEAMTADITYIYLLAAREAERTIMRGFTTVRDVGGPSFALKRAIDENRIMGPRIFPSGAMISQTSGHGDFRRRNELPRTALCSLSAAEVAGISSIADGVPDMLRRVREQLMLGASQIKIMAGGGVSSMFDPLDSVQYTEDEMRAAVAAASDWGTYVCAHVYTSAGIRRALSCGVKSIEHGQLADEETVRRIGDAGAWWSLQPFLADEDANPKATDAQRAQQQEIAVGTVRAFELGQKYGVNMAWGTDVLFNPAGALTQGKQLSKLARWFENIDVLRLGTSRNAELLALSGCRNPYPGALGVIQPRALADILVINGNPLENPSLIADPERNIKIIMKDGRIYKNTMSPRHQ</sequence>
<dbReference type="Gene3D" id="2.30.40.10">
    <property type="entry name" value="Urease, subunit C, domain 1"/>
    <property type="match status" value="1"/>
</dbReference>
<dbReference type="SUPFAM" id="SSF51338">
    <property type="entry name" value="Composite domain of metallo-dependent hydrolases"/>
    <property type="match status" value="2"/>
</dbReference>
<accession>A0A1B4LHG5</accession>
<dbReference type="InterPro" id="IPR057744">
    <property type="entry name" value="OTAase-like"/>
</dbReference>
<evidence type="ECO:0000313" key="2">
    <source>
        <dbReference type="EMBL" id="AOJ76652.1"/>
    </source>
</evidence>
<dbReference type="Gene3D" id="3.20.20.140">
    <property type="entry name" value="Metal-dependent hydrolases"/>
    <property type="match status" value="1"/>
</dbReference>
<dbReference type="EMBL" id="CP013421">
    <property type="protein sequence ID" value="AOJ76652.1"/>
    <property type="molecule type" value="Genomic_DNA"/>
</dbReference>
<dbReference type="AlphaFoldDB" id="A0A1B4LHG5"/>
<dbReference type="InterPro" id="IPR011059">
    <property type="entry name" value="Metal-dep_hydrolase_composite"/>
</dbReference>
<proteinExistence type="predicted"/>
<dbReference type="GeneID" id="45682401"/>
<dbReference type="InterPro" id="IPR006680">
    <property type="entry name" value="Amidohydro-rel"/>
</dbReference>
<feature type="domain" description="Amidohydrolase-related" evidence="1">
    <location>
        <begin position="119"/>
        <end position="478"/>
    </location>
</feature>
<dbReference type="Proteomes" id="UP000243680">
    <property type="component" value="Chromosome 3"/>
</dbReference>
<dbReference type="InterPro" id="IPR051781">
    <property type="entry name" value="Metallo-dep_Hydrolase"/>
</dbReference>
<dbReference type="RefSeq" id="WP_045579191.1">
    <property type="nucleotide sequence ID" value="NZ_CP013421.1"/>
</dbReference>
<reference evidence="2 3" key="1">
    <citation type="submission" date="2015-12" db="EMBL/GenBank/DDBJ databases">
        <title>Diversity of Burkholderia near neighbor genomes.</title>
        <authorList>
            <person name="Sahl J."/>
            <person name="Wagner D."/>
            <person name="Keim P."/>
        </authorList>
    </citation>
    <scope>NUCLEOTIDE SEQUENCE [LARGE SCALE GENOMIC DNA]</scope>
    <source>
        <strain evidence="2 3">MSMB0783</strain>
    </source>
</reference>
<dbReference type="Pfam" id="PF01979">
    <property type="entry name" value="Amidohydro_1"/>
    <property type="match status" value="1"/>
</dbReference>
<keyword evidence="2" id="KW-0378">Hydrolase</keyword>
<gene>
    <name evidence="2" type="ORF">WJ35_16285</name>
</gene>
<dbReference type="PANTHER" id="PTHR43135:SF3">
    <property type="entry name" value="ALPHA-D-RIBOSE 1-METHYLPHOSPHONATE 5-TRIPHOSPHATE DIPHOSPHATASE"/>
    <property type="match status" value="1"/>
</dbReference>
<name>A0A1B4LHG5_9BURK</name>
<dbReference type="PANTHER" id="PTHR43135">
    <property type="entry name" value="ALPHA-D-RIBOSE 1-METHYLPHOSPHONATE 5-TRIPHOSPHATE DIPHOSPHATASE"/>
    <property type="match status" value="1"/>
</dbReference>
<dbReference type="SUPFAM" id="SSF51556">
    <property type="entry name" value="Metallo-dependent hydrolases"/>
    <property type="match status" value="1"/>
</dbReference>
<protein>
    <submittedName>
        <fullName evidence="2">Hydrolase</fullName>
    </submittedName>
</protein>